<organism evidence="9">
    <name type="scientific">Streptomyces pristinaespiralis</name>
    <dbReference type="NCBI Taxonomy" id="38300"/>
    <lineage>
        <taxon>Bacteria</taxon>
        <taxon>Bacillati</taxon>
        <taxon>Actinomycetota</taxon>
        <taxon>Actinomycetes</taxon>
        <taxon>Kitasatosporales</taxon>
        <taxon>Streptomycetaceae</taxon>
        <taxon>Streptomyces</taxon>
    </lineage>
</organism>
<evidence type="ECO:0000256" key="8">
    <source>
        <dbReference type="HAMAP-Rule" id="MF_00265"/>
    </source>
</evidence>
<dbReference type="InterPro" id="IPR002716">
    <property type="entry name" value="PIN_dom"/>
</dbReference>
<name>A0A0M5J1S0_STRPR</name>
<evidence type="ECO:0000256" key="3">
    <source>
        <dbReference type="ARBA" id="ARBA00022722"/>
    </source>
</evidence>
<evidence type="ECO:0000256" key="2">
    <source>
        <dbReference type="ARBA" id="ARBA00022649"/>
    </source>
</evidence>
<reference evidence="9 10" key="1">
    <citation type="submission" date="2015-08" db="EMBL/GenBank/DDBJ databases">
        <title>Genome sequence of the pristinamycin over-producing bacterium Streptomyces pristinaespiralis HCCB10218.</title>
        <authorList>
            <person name="Tian J."/>
            <person name="Yang J."/>
            <person name="Li L."/>
            <person name="Ruan L."/>
            <person name="Wei W."/>
            <person name="Zheng G."/>
            <person name="Wei Z."/>
            <person name="Yang S."/>
            <person name="Ge M."/>
            <person name="Jiang W."/>
            <person name="Lu Y."/>
        </authorList>
    </citation>
    <scope>NUCLEOTIDE SEQUENCE [LARGE SCALE GENOMIC DNA]</scope>
    <source>
        <strain evidence="9 10">HCCB 10218</strain>
    </source>
</reference>
<dbReference type="PATRIC" id="fig|38300.4.peg.4505"/>
<dbReference type="KEGG" id="spri:SPRI_4300"/>
<feature type="binding site" evidence="8">
    <location>
        <position position="8"/>
    </location>
    <ligand>
        <name>Mg(2+)</name>
        <dbReference type="ChEBI" id="CHEBI:18420"/>
    </ligand>
</feature>
<dbReference type="PANTHER" id="PTHR33653:SF1">
    <property type="entry name" value="RIBONUCLEASE VAPC2"/>
    <property type="match status" value="1"/>
</dbReference>
<dbReference type="OrthoDB" id="5185254at2"/>
<evidence type="ECO:0000256" key="1">
    <source>
        <dbReference type="ARBA" id="ARBA00001946"/>
    </source>
</evidence>
<dbReference type="GO" id="GO:0000287">
    <property type="term" value="F:magnesium ion binding"/>
    <property type="evidence" value="ECO:0007669"/>
    <property type="project" value="UniProtKB-UniRule"/>
</dbReference>
<dbReference type="OMA" id="SCYPQRA"/>
<protein>
    <recommendedName>
        <fullName evidence="8">Ribonuclease VapC</fullName>
        <shortName evidence="8">RNase VapC</shortName>
        <ecNumber evidence="8">3.1.-.-</ecNumber>
    </recommendedName>
    <alternativeName>
        <fullName evidence="8">Toxin VapC</fullName>
    </alternativeName>
</protein>
<evidence type="ECO:0000256" key="4">
    <source>
        <dbReference type="ARBA" id="ARBA00022723"/>
    </source>
</evidence>
<keyword evidence="5 8" id="KW-0378">Hydrolase</keyword>
<evidence type="ECO:0000256" key="7">
    <source>
        <dbReference type="ARBA" id="ARBA00038093"/>
    </source>
</evidence>
<dbReference type="HAMAP" id="MF_00265">
    <property type="entry name" value="VapC_Nob1"/>
    <property type="match status" value="1"/>
</dbReference>
<evidence type="ECO:0000256" key="5">
    <source>
        <dbReference type="ARBA" id="ARBA00022801"/>
    </source>
</evidence>
<dbReference type="GO" id="GO:0016787">
    <property type="term" value="F:hydrolase activity"/>
    <property type="evidence" value="ECO:0007669"/>
    <property type="project" value="UniProtKB-KW"/>
</dbReference>
<comment type="cofactor">
    <cofactor evidence="1 8">
        <name>Mg(2+)</name>
        <dbReference type="ChEBI" id="CHEBI:18420"/>
    </cofactor>
</comment>
<dbReference type="GeneID" id="97234658"/>
<evidence type="ECO:0000313" key="10">
    <source>
        <dbReference type="Proteomes" id="UP000060513"/>
    </source>
</evidence>
<keyword evidence="3 8" id="KW-0540">Nuclease</keyword>
<keyword evidence="6 8" id="KW-0460">Magnesium</keyword>
<comment type="similarity">
    <text evidence="7 8">Belongs to the PINc/VapC protein family.</text>
</comment>
<dbReference type="InterPro" id="IPR022907">
    <property type="entry name" value="VapC_family"/>
</dbReference>
<accession>A0A0M5J1S0</accession>
<proteinExistence type="inferred from homology"/>
<dbReference type="EMBL" id="CP011340">
    <property type="protein sequence ID" value="ALC22606.1"/>
    <property type="molecule type" value="Genomic_DNA"/>
</dbReference>
<feature type="binding site" evidence="8">
    <location>
        <position position="98"/>
    </location>
    <ligand>
        <name>Mg(2+)</name>
        <dbReference type="ChEBI" id="CHEBI:18420"/>
    </ligand>
</feature>
<dbReference type="GO" id="GO:0004540">
    <property type="term" value="F:RNA nuclease activity"/>
    <property type="evidence" value="ECO:0007669"/>
    <property type="project" value="InterPro"/>
</dbReference>
<dbReference type="Proteomes" id="UP000060513">
    <property type="component" value="Chromosome"/>
</dbReference>
<keyword evidence="4 8" id="KW-0479">Metal-binding</keyword>
<keyword evidence="8" id="KW-0800">Toxin</keyword>
<dbReference type="STRING" id="38300.SPRI_4300"/>
<comment type="function">
    <text evidence="8">Toxic component of a toxin-antitoxin (TA) system. An RNase.</text>
</comment>
<dbReference type="RefSeq" id="WP_005316270.1">
    <property type="nucleotide sequence ID" value="NZ_CP011340.1"/>
</dbReference>
<evidence type="ECO:0000313" key="9">
    <source>
        <dbReference type="EMBL" id="ALC22606.1"/>
    </source>
</evidence>
<evidence type="ECO:0000256" key="6">
    <source>
        <dbReference type="ARBA" id="ARBA00022842"/>
    </source>
</evidence>
<dbReference type="Gene3D" id="3.40.50.1010">
    <property type="entry name" value="5'-nuclease"/>
    <property type="match status" value="1"/>
</dbReference>
<dbReference type="GO" id="GO:0090729">
    <property type="term" value="F:toxin activity"/>
    <property type="evidence" value="ECO:0007669"/>
    <property type="project" value="UniProtKB-KW"/>
</dbReference>
<sequence length="140" mass="15687">MNHRFLIDTSALWELLRIPEARAAWAPFVESGLVLICEPTKAEFLHSATGPAHRDDLETRLHDMFPAARVPGGAWSWVDTAQYKLTQKGQHRSAGPLDLLLCATAVHHGLVVLHRDNDFVSVARVVDEVEVRDVRDPYTV</sequence>
<keyword evidence="2 8" id="KW-1277">Toxin-antitoxin system</keyword>
<dbReference type="AlphaFoldDB" id="A0A0M5J1S0"/>
<dbReference type="InterPro" id="IPR050556">
    <property type="entry name" value="Type_II_TA_system_RNase"/>
</dbReference>
<dbReference type="Pfam" id="PF01850">
    <property type="entry name" value="PIN"/>
    <property type="match status" value="1"/>
</dbReference>
<gene>
    <name evidence="8" type="primary">vapC</name>
    <name evidence="9" type="ORF">SPRI_4300</name>
</gene>
<dbReference type="EC" id="3.1.-.-" evidence="8"/>
<dbReference type="PANTHER" id="PTHR33653">
    <property type="entry name" value="RIBONUCLEASE VAPC2"/>
    <property type="match status" value="1"/>
</dbReference>
<dbReference type="SUPFAM" id="SSF88723">
    <property type="entry name" value="PIN domain-like"/>
    <property type="match status" value="1"/>
</dbReference>
<dbReference type="InterPro" id="IPR029060">
    <property type="entry name" value="PIN-like_dom_sf"/>
</dbReference>